<reference evidence="1 2" key="1">
    <citation type="journal article" date="2017" name="Nature">
        <title>The Apostasia genome and the evolution of orchids.</title>
        <authorList>
            <person name="Zhang G.Q."/>
            <person name="Liu K.W."/>
            <person name="Li Z."/>
            <person name="Lohaus R."/>
            <person name="Hsiao Y.Y."/>
            <person name="Niu S.C."/>
            <person name="Wang J.Y."/>
            <person name="Lin Y.C."/>
            <person name="Xu Q."/>
            <person name="Chen L.J."/>
            <person name="Yoshida K."/>
            <person name="Fujiwara S."/>
            <person name="Wang Z.W."/>
            <person name="Zhang Y.Q."/>
            <person name="Mitsuda N."/>
            <person name="Wang M."/>
            <person name="Liu G.H."/>
            <person name="Pecoraro L."/>
            <person name="Huang H.X."/>
            <person name="Xiao X.J."/>
            <person name="Lin M."/>
            <person name="Wu X.Y."/>
            <person name="Wu W.L."/>
            <person name="Chen Y.Y."/>
            <person name="Chang S.B."/>
            <person name="Sakamoto S."/>
            <person name="Ohme-Takagi M."/>
            <person name="Yagi M."/>
            <person name="Zeng S.J."/>
            <person name="Shen C.Y."/>
            <person name="Yeh C.M."/>
            <person name="Luo Y.B."/>
            <person name="Tsai W.C."/>
            <person name="Van de Peer Y."/>
            <person name="Liu Z.J."/>
        </authorList>
    </citation>
    <scope>NUCLEOTIDE SEQUENCE [LARGE SCALE GENOMIC DNA]</scope>
    <source>
        <strain evidence="2">cv. Shenzhen</strain>
        <tissue evidence="1">Stem</tissue>
    </source>
</reference>
<name>A0A2I0A742_9ASPA</name>
<protein>
    <submittedName>
        <fullName evidence="1">Uncharacterized protein</fullName>
    </submittedName>
</protein>
<dbReference type="EMBL" id="KZ452013">
    <property type="protein sequence ID" value="PKA51362.1"/>
    <property type="molecule type" value="Genomic_DNA"/>
</dbReference>
<keyword evidence="2" id="KW-1185">Reference proteome</keyword>
<dbReference type="AlphaFoldDB" id="A0A2I0A742"/>
<evidence type="ECO:0000313" key="2">
    <source>
        <dbReference type="Proteomes" id="UP000236161"/>
    </source>
</evidence>
<dbReference type="Proteomes" id="UP000236161">
    <property type="component" value="Unassembled WGS sequence"/>
</dbReference>
<organism evidence="1 2">
    <name type="scientific">Apostasia shenzhenica</name>
    <dbReference type="NCBI Taxonomy" id="1088818"/>
    <lineage>
        <taxon>Eukaryota</taxon>
        <taxon>Viridiplantae</taxon>
        <taxon>Streptophyta</taxon>
        <taxon>Embryophyta</taxon>
        <taxon>Tracheophyta</taxon>
        <taxon>Spermatophyta</taxon>
        <taxon>Magnoliopsida</taxon>
        <taxon>Liliopsida</taxon>
        <taxon>Asparagales</taxon>
        <taxon>Orchidaceae</taxon>
        <taxon>Apostasioideae</taxon>
        <taxon>Apostasia</taxon>
    </lineage>
</organism>
<accession>A0A2I0A742</accession>
<sequence length="62" mass="6580">MSITMEITASLHKELMRPAATITGVQAAAPPAPPANKASIASTLHGTRRCITYSAGWLRCWA</sequence>
<evidence type="ECO:0000313" key="1">
    <source>
        <dbReference type="EMBL" id="PKA51362.1"/>
    </source>
</evidence>
<proteinExistence type="predicted"/>
<gene>
    <name evidence="1" type="ORF">AXF42_Ash002727</name>
</gene>